<keyword evidence="4" id="KW-0418">Kinase</keyword>
<evidence type="ECO:0000313" key="4">
    <source>
        <dbReference type="EMBL" id="KAK3939498.1"/>
    </source>
</evidence>
<evidence type="ECO:0000256" key="2">
    <source>
        <dbReference type="ARBA" id="ARBA00030237"/>
    </source>
</evidence>
<dbReference type="Pfam" id="PF00069">
    <property type="entry name" value="Pkinase"/>
    <property type="match status" value="1"/>
</dbReference>
<accession>A0AAN6S4B1</accession>
<reference evidence="5" key="1">
    <citation type="journal article" date="2023" name="Mol. Phylogenet. Evol.">
        <title>Genome-scale phylogeny and comparative genomics of the fungal order Sordariales.</title>
        <authorList>
            <person name="Hensen N."/>
            <person name="Bonometti L."/>
            <person name="Westerberg I."/>
            <person name="Brannstrom I.O."/>
            <person name="Guillou S."/>
            <person name="Cros-Aarteil S."/>
            <person name="Calhoun S."/>
            <person name="Haridas S."/>
            <person name="Kuo A."/>
            <person name="Mondo S."/>
            <person name="Pangilinan J."/>
            <person name="Riley R."/>
            <person name="LaButti K."/>
            <person name="Andreopoulos B."/>
            <person name="Lipzen A."/>
            <person name="Chen C."/>
            <person name="Yan M."/>
            <person name="Daum C."/>
            <person name="Ng V."/>
            <person name="Clum A."/>
            <person name="Steindorff A."/>
            <person name="Ohm R.A."/>
            <person name="Martin F."/>
            <person name="Silar P."/>
            <person name="Natvig D.O."/>
            <person name="Lalanne C."/>
            <person name="Gautier V."/>
            <person name="Ament-Velasquez S.L."/>
            <person name="Kruys A."/>
            <person name="Hutchinson M.I."/>
            <person name="Powell A.J."/>
            <person name="Barry K."/>
            <person name="Miller A.N."/>
            <person name="Grigoriev I.V."/>
            <person name="Debuchy R."/>
            <person name="Gladieux P."/>
            <person name="Hiltunen Thoren M."/>
            <person name="Johannesson H."/>
        </authorList>
    </citation>
    <scope>NUCLEOTIDE SEQUENCE [LARGE SCALE GENOMIC DNA]</scope>
    <source>
        <strain evidence="5">CBS 340.73</strain>
    </source>
</reference>
<gene>
    <name evidence="4" type="ORF">QBC46DRAFT_263189</name>
</gene>
<dbReference type="GO" id="GO:0010506">
    <property type="term" value="P:regulation of autophagy"/>
    <property type="evidence" value="ECO:0007669"/>
    <property type="project" value="InterPro"/>
</dbReference>
<name>A0AAN6S4B1_9PEZI</name>
<dbReference type="SUPFAM" id="SSF56112">
    <property type="entry name" value="Protein kinase-like (PK-like)"/>
    <property type="match status" value="1"/>
</dbReference>
<dbReference type="GO" id="GO:0004674">
    <property type="term" value="F:protein serine/threonine kinase activity"/>
    <property type="evidence" value="ECO:0007669"/>
    <property type="project" value="InterPro"/>
</dbReference>
<comment type="caution">
    <text evidence="4">The sequence shown here is derived from an EMBL/GenBank/DDBJ whole genome shotgun (WGS) entry which is preliminary data.</text>
</comment>
<keyword evidence="5" id="KW-1185">Reference proteome</keyword>
<protein>
    <recommendedName>
        <fullName evidence="2">Autophagy-related protein 1</fullName>
    </recommendedName>
</protein>
<dbReference type="PANTHER" id="PTHR24348">
    <property type="entry name" value="SERINE/THREONINE-PROTEIN KINASE UNC-51-RELATED"/>
    <property type="match status" value="1"/>
</dbReference>
<dbReference type="InterPro" id="IPR000719">
    <property type="entry name" value="Prot_kinase_dom"/>
</dbReference>
<dbReference type="PROSITE" id="PS50011">
    <property type="entry name" value="PROTEIN_KINASE_DOM"/>
    <property type="match status" value="1"/>
</dbReference>
<keyword evidence="4" id="KW-0808">Transferase</keyword>
<dbReference type="PANTHER" id="PTHR24348:SF71">
    <property type="entry name" value="PROTEIN KINASE DOMAIN-CONTAINING PROTEIN"/>
    <property type="match status" value="1"/>
</dbReference>
<dbReference type="GO" id="GO:0005524">
    <property type="term" value="F:ATP binding"/>
    <property type="evidence" value="ECO:0007669"/>
    <property type="project" value="InterPro"/>
</dbReference>
<organism evidence="4 5">
    <name type="scientific">Diplogelasinospora grovesii</name>
    <dbReference type="NCBI Taxonomy" id="303347"/>
    <lineage>
        <taxon>Eukaryota</taxon>
        <taxon>Fungi</taxon>
        <taxon>Dikarya</taxon>
        <taxon>Ascomycota</taxon>
        <taxon>Pezizomycotina</taxon>
        <taxon>Sordariomycetes</taxon>
        <taxon>Sordariomycetidae</taxon>
        <taxon>Sordariales</taxon>
        <taxon>Diplogelasinosporaceae</taxon>
        <taxon>Diplogelasinospora</taxon>
    </lineage>
</organism>
<sequence>MDPSLASALQAWKLETEFRDGERHHKVLSGVERWVEEKHLGNGTFGCVYQERCVSGPSASAVRAVKQILKYQSKLSHRELQALTTFSDARVPEYQNHFVRCLGWFEDKDKLYIAMEFIQHGDLHGYIRRGILPEPEAAAITAQVAQALRFMHQKGFVHRDLKPLVGFLSCNILVSRPAPDWHVKVADFGATKNMDGTKLGTHGIGTNGYVAPEQLDDSLADSYSPSVDIFALGAIVFCMCTGSPPFRSPGPLFAYVRDSSLFPIGDLDELTGLCSKFVLRAMAARASERATIDELLTHRWLLKHSGGNKG</sequence>
<dbReference type="GO" id="GO:0034045">
    <property type="term" value="C:phagophore assembly site membrane"/>
    <property type="evidence" value="ECO:0007669"/>
    <property type="project" value="UniProtKB-SubCell"/>
</dbReference>
<dbReference type="AlphaFoldDB" id="A0AAN6S4B1"/>
<proteinExistence type="predicted"/>
<comment type="subcellular location">
    <subcellularLocation>
        <location evidence="1">Preautophagosomal structure membrane</location>
        <topology evidence="1">Peripheral membrane protein</topology>
    </subcellularLocation>
</comment>
<evidence type="ECO:0000313" key="5">
    <source>
        <dbReference type="Proteomes" id="UP001303473"/>
    </source>
</evidence>
<dbReference type="InterPro" id="IPR011009">
    <property type="entry name" value="Kinase-like_dom_sf"/>
</dbReference>
<evidence type="ECO:0000256" key="1">
    <source>
        <dbReference type="ARBA" id="ARBA00004623"/>
    </source>
</evidence>
<dbReference type="InterPro" id="IPR045269">
    <property type="entry name" value="Atg1-like"/>
</dbReference>
<dbReference type="Gene3D" id="1.10.510.10">
    <property type="entry name" value="Transferase(Phosphotransferase) domain 1"/>
    <property type="match status" value="1"/>
</dbReference>
<dbReference type="EMBL" id="MU853810">
    <property type="protein sequence ID" value="KAK3939498.1"/>
    <property type="molecule type" value="Genomic_DNA"/>
</dbReference>
<dbReference type="Proteomes" id="UP001303473">
    <property type="component" value="Unassembled WGS sequence"/>
</dbReference>
<feature type="domain" description="Protein kinase" evidence="3">
    <location>
        <begin position="34"/>
        <end position="301"/>
    </location>
</feature>
<evidence type="ECO:0000259" key="3">
    <source>
        <dbReference type="PROSITE" id="PS50011"/>
    </source>
</evidence>